<dbReference type="RefSeq" id="WP_266013037.1">
    <property type="nucleotide sequence ID" value="NZ_JAPFQP010000003.1"/>
</dbReference>
<dbReference type="InterPro" id="IPR028098">
    <property type="entry name" value="Glyco_trans_4-like_N"/>
</dbReference>
<evidence type="ECO:0000313" key="3">
    <source>
        <dbReference type="EMBL" id="MCX2719858.1"/>
    </source>
</evidence>
<dbReference type="GO" id="GO:0016757">
    <property type="term" value="F:glycosyltransferase activity"/>
    <property type="evidence" value="ECO:0007669"/>
    <property type="project" value="InterPro"/>
</dbReference>
<dbReference type="CDD" id="cd03820">
    <property type="entry name" value="GT4_AmsD-like"/>
    <property type="match status" value="1"/>
</dbReference>
<evidence type="ECO:0000259" key="2">
    <source>
        <dbReference type="Pfam" id="PF13439"/>
    </source>
</evidence>
<dbReference type="SUPFAM" id="SSF53756">
    <property type="entry name" value="UDP-Glycosyltransferase/glycogen phosphorylase"/>
    <property type="match status" value="1"/>
</dbReference>
<dbReference type="Pfam" id="PF00534">
    <property type="entry name" value="Glycos_transf_1"/>
    <property type="match status" value="1"/>
</dbReference>
<keyword evidence="4" id="KW-1185">Reference proteome</keyword>
<dbReference type="EMBL" id="JAPFQP010000003">
    <property type="protein sequence ID" value="MCX2719858.1"/>
    <property type="molecule type" value="Genomic_DNA"/>
</dbReference>
<organism evidence="3 4">
    <name type="scientific">Lentiprolixibacter aurantiacus</name>
    <dbReference type="NCBI Taxonomy" id="2993939"/>
    <lineage>
        <taxon>Bacteria</taxon>
        <taxon>Pseudomonadati</taxon>
        <taxon>Bacteroidota</taxon>
        <taxon>Flavobacteriia</taxon>
        <taxon>Flavobacteriales</taxon>
        <taxon>Flavobacteriaceae</taxon>
        <taxon>Lentiprolixibacter</taxon>
    </lineage>
</organism>
<dbReference type="Proteomes" id="UP001207116">
    <property type="component" value="Unassembled WGS sequence"/>
</dbReference>
<dbReference type="PANTHER" id="PTHR12526">
    <property type="entry name" value="GLYCOSYLTRANSFERASE"/>
    <property type="match status" value="1"/>
</dbReference>
<dbReference type="InterPro" id="IPR001296">
    <property type="entry name" value="Glyco_trans_1"/>
</dbReference>
<sequence>MPVKLLYITNGIDGPGGLERVLSIKASYLAEHMNYEVHILTLNDKSKNTFYNFSDKIIRHTLHIGLSGIRYYIGYIKGIIRTVKSINPDVISVCDDGLKGFYIRHFINKKIPVVLEKHASLNLHKGKNWNSWHGKLRYLLLKSLMNLGARSYNAFVVLTKNNMTEWPGLKNVRIIPNPLPFYPEECSKLEKKVVITVGNHGYEKGFDRLLKSWEIVVRSYPDWHLHIFGKIDSGKKNIKIAEKLQISSYVSFHNPEKNIMSKYKASSIYALPSRSEGFGMVIIEAMSFGVPCIAFDCPGGPRDIIDNGKNGILVNNNNIEEFAEAITTLIRYENKRKILGEKAREDVRRYLPAEICKIWDQLFINLIYNS</sequence>
<evidence type="ECO:0000313" key="4">
    <source>
        <dbReference type="Proteomes" id="UP001207116"/>
    </source>
</evidence>
<gene>
    <name evidence="3" type="ORF">OO016_09610</name>
</gene>
<dbReference type="Pfam" id="PF13439">
    <property type="entry name" value="Glyco_transf_4"/>
    <property type="match status" value="1"/>
</dbReference>
<proteinExistence type="predicted"/>
<dbReference type="AlphaFoldDB" id="A0AAE3MMC9"/>
<protein>
    <submittedName>
        <fullName evidence="3">Glycosyltransferase family 4 protein</fullName>
    </submittedName>
</protein>
<evidence type="ECO:0000259" key="1">
    <source>
        <dbReference type="Pfam" id="PF00534"/>
    </source>
</evidence>
<accession>A0AAE3MMC9</accession>
<comment type="caution">
    <text evidence="3">The sequence shown here is derived from an EMBL/GenBank/DDBJ whole genome shotgun (WGS) entry which is preliminary data.</text>
</comment>
<dbReference type="PANTHER" id="PTHR12526:SF630">
    <property type="entry name" value="GLYCOSYLTRANSFERASE"/>
    <property type="match status" value="1"/>
</dbReference>
<reference evidence="3" key="1">
    <citation type="submission" date="2022-11" db="EMBL/GenBank/DDBJ databases">
        <title>The characterization of three novel Bacteroidetes species and genomic analysis of their roles in tidal elemental geochemical cycles.</title>
        <authorList>
            <person name="Ma K.-J."/>
        </authorList>
    </citation>
    <scope>NUCLEOTIDE SEQUENCE</scope>
    <source>
        <strain evidence="3">M415</strain>
    </source>
</reference>
<name>A0AAE3MMC9_9FLAO</name>
<feature type="domain" description="Glycosyltransferase subfamily 4-like N-terminal" evidence="2">
    <location>
        <begin position="15"/>
        <end position="178"/>
    </location>
</feature>
<dbReference type="Gene3D" id="3.40.50.2000">
    <property type="entry name" value="Glycogen Phosphorylase B"/>
    <property type="match status" value="2"/>
</dbReference>
<feature type="domain" description="Glycosyl transferase family 1" evidence="1">
    <location>
        <begin position="188"/>
        <end position="345"/>
    </location>
</feature>